<organism evidence="1 2">
    <name type="scientific">Argiope bruennichi</name>
    <name type="common">Wasp spider</name>
    <name type="synonym">Aranea bruennichi</name>
    <dbReference type="NCBI Taxonomy" id="94029"/>
    <lineage>
        <taxon>Eukaryota</taxon>
        <taxon>Metazoa</taxon>
        <taxon>Ecdysozoa</taxon>
        <taxon>Arthropoda</taxon>
        <taxon>Chelicerata</taxon>
        <taxon>Arachnida</taxon>
        <taxon>Araneae</taxon>
        <taxon>Araneomorphae</taxon>
        <taxon>Entelegynae</taxon>
        <taxon>Araneoidea</taxon>
        <taxon>Araneidae</taxon>
        <taxon>Argiope</taxon>
    </lineage>
</organism>
<proteinExistence type="predicted"/>
<name>A0A8T0EDS9_ARGBR</name>
<accession>A0A8T0EDS9</accession>
<evidence type="ECO:0000313" key="1">
    <source>
        <dbReference type="EMBL" id="KAF8770175.1"/>
    </source>
</evidence>
<dbReference type="AlphaFoldDB" id="A0A8T0EDS9"/>
<evidence type="ECO:0000313" key="2">
    <source>
        <dbReference type="Proteomes" id="UP000807504"/>
    </source>
</evidence>
<reference evidence="1" key="2">
    <citation type="submission" date="2020-06" db="EMBL/GenBank/DDBJ databases">
        <authorList>
            <person name="Sheffer M."/>
        </authorList>
    </citation>
    <scope>NUCLEOTIDE SEQUENCE</scope>
</reference>
<comment type="caution">
    <text evidence="1">The sequence shown here is derived from an EMBL/GenBank/DDBJ whole genome shotgun (WGS) entry which is preliminary data.</text>
</comment>
<dbReference type="Proteomes" id="UP000807504">
    <property type="component" value="Unassembled WGS sequence"/>
</dbReference>
<keyword evidence="2" id="KW-1185">Reference proteome</keyword>
<sequence>MKIKTINCSKTLEIAPSTPTPLLSQILRFCNVERETLCANSLIHQYLSLFSAIEFCKETSRIWSSKKQSPSNIKATMR</sequence>
<reference evidence="1" key="1">
    <citation type="journal article" date="2020" name="bioRxiv">
        <title>Chromosome-level reference genome of the European wasp spider Argiope bruennichi: a resource for studies on range expansion and evolutionary adaptation.</title>
        <authorList>
            <person name="Sheffer M.M."/>
            <person name="Hoppe A."/>
            <person name="Krehenwinkel H."/>
            <person name="Uhl G."/>
            <person name="Kuss A.W."/>
            <person name="Jensen L."/>
            <person name="Jensen C."/>
            <person name="Gillespie R.G."/>
            <person name="Hoff K.J."/>
            <person name="Prost S."/>
        </authorList>
    </citation>
    <scope>NUCLEOTIDE SEQUENCE</scope>
</reference>
<protein>
    <submittedName>
        <fullName evidence="1">Uncharacterized protein</fullName>
    </submittedName>
</protein>
<dbReference type="EMBL" id="JABXBU010002228">
    <property type="protein sequence ID" value="KAF8770175.1"/>
    <property type="molecule type" value="Genomic_DNA"/>
</dbReference>
<gene>
    <name evidence="1" type="ORF">HNY73_017738</name>
</gene>